<evidence type="ECO:0000313" key="2">
    <source>
        <dbReference type="Proteomes" id="UP001287286"/>
    </source>
</evidence>
<accession>A0ABR0BEY2</accession>
<gene>
    <name evidence="1" type="ORF">Purlil1_13104</name>
</gene>
<organism evidence="1 2">
    <name type="scientific">Purpureocillium lilacinum</name>
    <name type="common">Paecilomyces lilacinus</name>
    <dbReference type="NCBI Taxonomy" id="33203"/>
    <lineage>
        <taxon>Eukaryota</taxon>
        <taxon>Fungi</taxon>
        <taxon>Dikarya</taxon>
        <taxon>Ascomycota</taxon>
        <taxon>Pezizomycotina</taxon>
        <taxon>Sordariomycetes</taxon>
        <taxon>Hypocreomycetidae</taxon>
        <taxon>Hypocreales</taxon>
        <taxon>Ophiocordycipitaceae</taxon>
        <taxon>Purpureocillium</taxon>
    </lineage>
</organism>
<name>A0ABR0BEY2_PURLI</name>
<keyword evidence="2" id="KW-1185">Reference proteome</keyword>
<evidence type="ECO:0000313" key="1">
    <source>
        <dbReference type="EMBL" id="KAK4073284.1"/>
    </source>
</evidence>
<dbReference type="Proteomes" id="UP001287286">
    <property type="component" value="Unassembled WGS sequence"/>
</dbReference>
<protein>
    <submittedName>
        <fullName evidence="1">Uncharacterized protein</fullName>
    </submittedName>
</protein>
<comment type="caution">
    <text evidence="1">The sequence shown here is derived from an EMBL/GenBank/DDBJ whole genome shotgun (WGS) entry which is preliminary data.</text>
</comment>
<dbReference type="EMBL" id="JAWRVI010000166">
    <property type="protein sequence ID" value="KAK4073284.1"/>
    <property type="molecule type" value="Genomic_DNA"/>
</dbReference>
<proteinExistence type="predicted"/>
<sequence>MADNIGDEDEFATTTMAWAMENARLVHKARQDLQSHIGYMRVFIASVRNTRTSSPTAKECAQVIEETRRLADAWRQKMETVQVPAHAVEKDLGVSIAKHIKAVARATTEIKMNEIMDGKCEGMRSVLLAPSQDMDPASGALRASCAALITVMFENDRLERNSRWREAATAMDECEAQLASGLRILLDELEGLAQELQQTVDHDG</sequence>
<reference evidence="1 2" key="1">
    <citation type="journal article" date="2024" name="Microbiol. Resour. Announc.">
        <title>Genome annotations for the ascomycete fungi Trichoderma harzianum, Trichoderma aggressivum, and Purpureocillium lilacinum.</title>
        <authorList>
            <person name="Beijen E.P.W."/>
            <person name="Ohm R.A."/>
        </authorList>
    </citation>
    <scope>NUCLEOTIDE SEQUENCE [LARGE SCALE GENOMIC DNA]</scope>
    <source>
        <strain evidence="1 2">CBS 150709</strain>
    </source>
</reference>